<dbReference type="SUPFAM" id="SSF46785">
    <property type="entry name" value="Winged helix' DNA-binding domain"/>
    <property type="match status" value="1"/>
</dbReference>
<dbReference type="InterPro" id="IPR014757">
    <property type="entry name" value="Tscrpt_reg_IclR_C"/>
</dbReference>
<dbReference type="InterPro" id="IPR036388">
    <property type="entry name" value="WH-like_DNA-bd_sf"/>
</dbReference>
<dbReference type="Gene3D" id="3.30.450.40">
    <property type="match status" value="1"/>
</dbReference>
<evidence type="ECO:0000313" key="7">
    <source>
        <dbReference type="Proteomes" id="UP001525968"/>
    </source>
</evidence>
<dbReference type="SUPFAM" id="SSF55781">
    <property type="entry name" value="GAF domain-like"/>
    <property type="match status" value="1"/>
</dbReference>
<comment type="caution">
    <text evidence="6">The sequence shown here is derived from an EMBL/GenBank/DDBJ whole genome shotgun (WGS) entry which is preliminary data.</text>
</comment>
<keyword evidence="7" id="KW-1185">Reference proteome</keyword>
<proteinExistence type="predicted"/>
<dbReference type="Proteomes" id="UP001525968">
    <property type="component" value="Unassembled WGS sequence"/>
</dbReference>
<dbReference type="Pfam" id="PF09339">
    <property type="entry name" value="HTH_IclR"/>
    <property type="match status" value="1"/>
</dbReference>
<evidence type="ECO:0000313" key="6">
    <source>
        <dbReference type="EMBL" id="MCT9811112.1"/>
    </source>
</evidence>
<gene>
    <name evidence="6" type="ORF">N0K08_10745</name>
</gene>
<dbReference type="Gene3D" id="1.10.10.10">
    <property type="entry name" value="Winged helix-like DNA-binding domain superfamily/Winged helix DNA-binding domain"/>
    <property type="match status" value="1"/>
</dbReference>
<dbReference type="InterPro" id="IPR036390">
    <property type="entry name" value="WH_DNA-bd_sf"/>
</dbReference>
<dbReference type="PANTHER" id="PTHR30136">
    <property type="entry name" value="HELIX-TURN-HELIX TRANSCRIPTIONAL REGULATOR, ICLR FAMILY"/>
    <property type="match status" value="1"/>
</dbReference>
<reference evidence="6 7" key="1">
    <citation type="submission" date="2022-09" db="EMBL/GenBank/DDBJ databases">
        <title>Draft genome of isolate Be4.</title>
        <authorList>
            <person name="Sanchez-Castro I."/>
            <person name="Martinez-Rodriguez P."/>
            <person name="Descostes M."/>
            <person name="Merroun M."/>
        </authorList>
    </citation>
    <scope>NUCLEOTIDE SEQUENCE [LARGE SCALE GENOMIC DNA]</scope>
    <source>
        <strain evidence="6 7">Be4</strain>
    </source>
</reference>
<evidence type="ECO:0000256" key="1">
    <source>
        <dbReference type="ARBA" id="ARBA00023015"/>
    </source>
</evidence>
<organism evidence="6 7">
    <name type="scientific">Acidovorax bellezanensis</name>
    <dbReference type="NCBI Taxonomy" id="2976702"/>
    <lineage>
        <taxon>Bacteria</taxon>
        <taxon>Pseudomonadati</taxon>
        <taxon>Pseudomonadota</taxon>
        <taxon>Betaproteobacteria</taxon>
        <taxon>Burkholderiales</taxon>
        <taxon>Comamonadaceae</taxon>
        <taxon>Acidovorax</taxon>
    </lineage>
</organism>
<dbReference type="PROSITE" id="PS51077">
    <property type="entry name" value="HTH_ICLR"/>
    <property type="match status" value="1"/>
</dbReference>
<dbReference type="EMBL" id="JAODYH010000004">
    <property type="protein sequence ID" value="MCT9811112.1"/>
    <property type="molecule type" value="Genomic_DNA"/>
</dbReference>
<dbReference type="InterPro" id="IPR005471">
    <property type="entry name" value="Tscrpt_reg_IclR_N"/>
</dbReference>
<evidence type="ECO:0000259" key="5">
    <source>
        <dbReference type="PROSITE" id="PS51078"/>
    </source>
</evidence>
<dbReference type="PROSITE" id="PS51078">
    <property type="entry name" value="ICLR_ED"/>
    <property type="match status" value="1"/>
</dbReference>
<dbReference type="InterPro" id="IPR050707">
    <property type="entry name" value="HTH_MetabolicPath_Reg"/>
</dbReference>
<keyword evidence="2" id="KW-0238">DNA-binding</keyword>
<keyword evidence="3" id="KW-0804">Transcription</keyword>
<dbReference type="PANTHER" id="PTHR30136:SF39">
    <property type="entry name" value="TRANSCRIPTIONAL REGULATORY PROTEIN"/>
    <property type="match status" value="1"/>
</dbReference>
<dbReference type="RefSeq" id="WP_261500293.1">
    <property type="nucleotide sequence ID" value="NZ_JAODYH010000004.1"/>
</dbReference>
<dbReference type="SMART" id="SM00346">
    <property type="entry name" value="HTH_ICLR"/>
    <property type="match status" value="1"/>
</dbReference>
<name>A0ABT2PPC2_9BURK</name>
<evidence type="ECO:0000259" key="4">
    <source>
        <dbReference type="PROSITE" id="PS51077"/>
    </source>
</evidence>
<dbReference type="InterPro" id="IPR029016">
    <property type="entry name" value="GAF-like_dom_sf"/>
</dbReference>
<accession>A0ABT2PPC2</accession>
<evidence type="ECO:0000256" key="2">
    <source>
        <dbReference type="ARBA" id="ARBA00023125"/>
    </source>
</evidence>
<protein>
    <submittedName>
        <fullName evidence="6">Helix-turn-helix domain-containing protein</fullName>
    </submittedName>
</protein>
<feature type="domain" description="IclR-ED" evidence="5">
    <location>
        <begin position="78"/>
        <end position="255"/>
    </location>
</feature>
<sequence length="255" mass="27414">MDIADDLDNSGKGAQSTDRALRLLALVAAQHGAGISVAALAAQSGLDRTTTHRLIKALEGHGLVHREGRTEGFRLGLQAMALGQAALQRPPLLVQYAPLMKSLVRRVNEPLFLVVRAGDRSHCLYLEEGSRPVRDFGESVGNLRLLGLGIPSFALLAHLDDAQVQAHYQRCRAEYEANQMGLIRLRKWISEARAQGYAHIYAKGLRGVGVRFTYGSCGEAALGFVAPASRLPRAQVPQLAALLSAALERIAPGAV</sequence>
<evidence type="ECO:0000256" key="3">
    <source>
        <dbReference type="ARBA" id="ARBA00023163"/>
    </source>
</evidence>
<feature type="domain" description="HTH iclR-type" evidence="4">
    <location>
        <begin position="14"/>
        <end position="77"/>
    </location>
</feature>
<keyword evidence="1" id="KW-0805">Transcription regulation</keyword>